<reference evidence="1 2" key="1">
    <citation type="submission" date="2023-10" db="EMBL/GenBank/DDBJ databases">
        <title>Bacteria for the degradation of biodegradable plastic PBAT(Polybutylene adipate terephthalate).</title>
        <authorList>
            <person name="Weon H.-Y."/>
            <person name="Yeon J."/>
        </authorList>
    </citation>
    <scope>NUCLEOTIDE SEQUENCE [LARGE SCALE GENOMIC DNA]</scope>
    <source>
        <strain evidence="1 2">SBD 7-3</strain>
    </source>
</reference>
<name>A0ABZ0CMU7_9BURK</name>
<dbReference type="SUPFAM" id="SSF56784">
    <property type="entry name" value="HAD-like"/>
    <property type="match status" value="1"/>
</dbReference>
<accession>A0ABZ0CMU7</accession>
<dbReference type="InterPro" id="IPR036412">
    <property type="entry name" value="HAD-like_sf"/>
</dbReference>
<evidence type="ECO:0000313" key="2">
    <source>
        <dbReference type="Proteomes" id="UP001303946"/>
    </source>
</evidence>
<dbReference type="RefSeq" id="WP_316698701.1">
    <property type="nucleotide sequence ID" value="NZ_CP136336.1"/>
</dbReference>
<dbReference type="CDD" id="cd02603">
    <property type="entry name" value="HAD_sEH-N_like"/>
    <property type="match status" value="1"/>
</dbReference>
<dbReference type="SFLD" id="SFLDG01129">
    <property type="entry name" value="C1.5:_HAD__Beta-PGM__Phosphata"/>
    <property type="match status" value="1"/>
</dbReference>
<keyword evidence="2" id="KW-1185">Reference proteome</keyword>
<dbReference type="InterPro" id="IPR023214">
    <property type="entry name" value="HAD_sf"/>
</dbReference>
<protein>
    <submittedName>
        <fullName evidence="1">HAD family phosphatase</fullName>
    </submittedName>
</protein>
<proteinExistence type="predicted"/>
<dbReference type="Proteomes" id="UP001303946">
    <property type="component" value="Chromosome"/>
</dbReference>
<dbReference type="InterPro" id="IPR006439">
    <property type="entry name" value="HAD-SF_hydro_IA"/>
</dbReference>
<dbReference type="PANTHER" id="PTHR43611">
    <property type="entry name" value="ALPHA-D-GLUCOSE 1-PHOSPHATE PHOSPHATASE"/>
    <property type="match status" value="1"/>
</dbReference>
<evidence type="ECO:0000313" key="1">
    <source>
        <dbReference type="EMBL" id="WOB06303.1"/>
    </source>
</evidence>
<dbReference type="NCBIfam" id="TIGR01509">
    <property type="entry name" value="HAD-SF-IA-v3"/>
    <property type="match status" value="1"/>
</dbReference>
<dbReference type="PANTHER" id="PTHR43611:SF3">
    <property type="entry name" value="FLAVIN MONONUCLEOTIDE HYDROLASE 1, CHLOROPLATIC"/>
    <property type="match status" value="1"/>
</dbReference>
<dbReference type="SFLD" id="SFLDS00003">
    <property type="entry name" value="Haloacid_Dehalogenase"/>
    <property type="match status" value="1"/>
</dbReference>
<gene>
    <name evidence="1" type="ORF">RXV79_15365</name>
</gene>
<sequence length="208" mass="22815">MSDALIRAVFFDYDGVLTRDKTGSFTTCRSLAQQTGLPFEAIRAALQPHNDALNLGRTTHEAIWPSVCATLKRDIPLGFLTIAFESTPLDDEVMSLARQLATRYRVGLITDNKRDRIDHLRLYQRLDAVFDPIVVSSVVGMGKDSAGIFEHALAVSGVQPQQAVFIDNSPDNLLTAAALGLHTVHFDDERRDVAALILALQRLGVEAS</sequence>
<dbReference type="EMBL" id="CP136336">
    <property type="protein sequence ID" value="WOB06303.1"/>
    <property type="molecule type" value="Genomic_DNA"/>
</dbReference>
<dbReference type="Gene3D" id="3.40.50.1000">
    <property type="entry name" value="HAD superfamily/HAD-like"/>
    <property type="match status" value="1"/>
</dbReference>
<organism evidence="1 2">
    <name type="scientific">Piscinibacter gummiphilus</name>
    <dbReference type="NCBI Taxonomy" id="946333"/>
    <lineage>
        <taxon>Bacteria</taxon>
        <taxon>Pseudomonadati</taxon>
        <taxon>Pseudomonadota</taxon>
        <taxon>Betaproteobacteria</taxon>
        <taxon>Burkholderiales</taxon>
        <taxon>Sphaerotilaceae</taxon>
        <taxon>Piscinibacter</taxon>
    </lineage>
</organism>
<dbReference type="Pfam" id="PF00702">
    <property type="entry name" value="Hydrolase"/>
    <property type="match status" value="1"/>
</dbReference>